<evidence type="ECO:0000313" key="3">
    <source>
        <dbReference type="Proteomes" id="UP000252254"/>
    </source>
</evidence>
<dbReference type="InterPro" id="IPR009057">
    <property type="entry name" value="Homeodomain-like_sf"/>
</dbReference>
<reference evidence="2 3" key="1">
    <citation type="submission" date="2018-06" db="EMBL/GenBank/DDBJ databases">
        <title>Genomic Encyclopedia of Type Strains, Phase IV (KMG-IV): sequencing the most valuable type-strain genomes for metagenomic binning, comparative biology and taxonomic classification.</title>
        <authorList>
            <person name="Goeker M."/>
        </authorList>
    </citation>
    <scope>NUCLEOTIDE SEQUENCE [LARGE SCALE GENOMIC DNA]</scope>
    <source>
        <strain evidence="2 3">DSM 15140</strain>
    </source>
</reference>
<dbReference type="Proteomes" id="UP000252254">
    <property type="component" value="Unassembled WGS sequence"/>
</dbReference>
<sequence>MRKTYDKEFKLQAVRMVKEDGKRIAEVARELDLAEQTLHNWVKKYNQGKETAFVGSGNIQPEQKAERELQKRVRDLEEENAILKKAMGIFAKDQK</sequence>
<dbReference type="EMBL" id="QNRI01000009">
    <property type="protein sequence ID" value="RBO95273.1"/>
    <property type="molecule type" value="Genomic_DNA"/>
</dbReference>
<gene>
    <name evidence="2" type="ORF">DES48_109110</name>
</gene>
<dbReference type="SUPFAM" id="SSF46689">
    <property type="entry name" value="Homeodomain-like"/>
    <property type="match status" value="1"/>
</dbReference>
<dbReference type="GO" id="GO:0004803">
    <property type="term" value="F:transposase activity"/>
    <property type="evidence" value="ECO:0007669"/>
    <property type="project" value="InterPro"/>
</dbReference>
<keyword evidence="1" id="KW-0175">Coiled coil</keyword>
<evidence type="ECO:0000256" key="1">
    <source>
        <dbReference type="SAM" id="Coils"/>
    </source>
</evidence>
<accession>A0A366DYW8</accession>
<dbReference type="PANTHER" id="PTHR33215">
    <property type="entry name" value="PROTEIN DISTAL ANTENNA"/>
    <property type="match status" value="1"/>
</dbReference>
<dbReference type="Gene3D" id="1.10.10.60">
    <property type="entry name" value="Homeodomain-like"/>
    <property type="match status" value="1"/>
</dbReference>
<organism evidence="2 3">
    <name type="scientific">Paraliobacillus ryukyuensis</name>
    <dbReference type="NCBI Taxonomy" id="200904"/>
    <lineage>
        <taxon>Bacteria</taxon>
        <taxon>Bacillati</taxon>
        <taxon>Bacillota</taxon>
        <taxon>Bacilli</taxon>
        <taxon>Bacillales</taxon>
        <taxon>Bacillaceae</taxon>
        <taxon>Paraliobacillus</taxon>
    </lineage>
</organism>
<dbReference type="PANTHER" id="PTHR33215:SF13">
    <property type="entry name" value="PROTEIN DISTAL ANTENNA"/>
    <property type="match status" value="1"/>
</dbReference>
<keyword evidence="3" id="KW-1185">Reference proteome</keyword>
<dbReference type="AlphaFoldDB" id="A0A366DYW8"/>
<protein>
    <submittedName>
        <fullName evidence="2">Transposase</fullName>
    </submittedName>
</protein>
<dbReference type="InterPro" id="IPR051839">
    <property type="entry name" value="RD_transcriptional_regulator"/>
</dbReference>
<dbReference type="Pfam" id="PF01527">
    <property type="entry name" value="HTH_Tnp_1"/>
    <property type="match status" value="1"/>
</dbReference>
<dbReference type="GO" id="GO:0003677">
    <property type="term" value="F:DNA binding"/>
    <property type="evidence" value="ECO:0007669"/>
    <property type="project" value="InterPro"/>
</dbReference>
<proteinExistence type="predicted"/>
<comment type="caution">
    <text evidence="2">The sequence shown here is derived from an EMBL/GenBank/DDBJ whole genome shotgun (WGS) entry which is preliminary data.</text>
</comment>
<dbReference type="GO" id="GO:0006313">
    <property type="term" value="P:DNA transposition"/>
    <property type="evidence" value="ECO:0007669"/>
    <property type="project" value="InterPro"/>
</dbReference>
<dbReference type="InterPro" id="IPR002514">
    <property type="entry name" value="Transposase_8"/>
</dbReference>
<feature type="coiled-coil region" evidence="1">
    <location>
        <begin position="24"/>
        <end position="86"/>
    </location>
</feature>
<evidence type="ECO:0000313" key="2">
    <source>
        <dbReference type="EMBL" id="RBO95273.1"/>
    </source>
</evidence>
<name>A0A366DYW8_9BACI</name>